<evidence type="ECO:0000259" key="5">
    <source>
        <dbReference type="Pfam" id="PF03468"/>
    </source>
</evidence>
<keyword evidence="2" id="KW-0943">RNA-mediated gene silencing</keyword>
<accession>A0AAV7E2W3</accession>
<reference evidence="8 9" key="1">
    <citation type="submission" date="2021-07" db="EMBL/GenBank/DDBJ databases">
        <title>The Aristolochia fimbriata genome: insights into angiosperm evolution, floral development and chemical biosynthesis.</title>
        <authorList>
            <person name="Jiao Y."/>
        </authorList>
    </citation>
    <scope>NUCLEOTIDE SEQUENCE [LARGE SCALE GENOMIC DNA]</scope>
    <source>
        <strain evidence="8">IBCAS-2021</strain>
        <tissue evidence="8">Leaf</tissue>
    </source>
</reference>
<dbReference type="PANTHER" id="PTHR21596">
    <property type="entry name" value="RIBONUCLEASE P SUBUNIT P38"/>
    <property type="match status" value="1"/>
</dbReference>
<evidence type="ECO:0000259" key="6">
    <source>
        <dbReference type="Pfam" id="PF03469"/>
    </source>
</evidence>
<dbReference type="InterPro" id="IPR005380">
    <property type="entry name" value="XS_domain"/>
</dbReference>
<evidence type="ECO:0000256" key="1">
    <source>
        <dbReference type="ARBA" id="ARBA00023054"/>
    </source>
</evidence>
<feature type="domain" description="Factor of DNA methylation 1-5/IDN2" evidence="6">
    <location>
        <begin position="495"/>
        <end position="628"/>
    </location>
</feature>
<gene>
    <name evidence="8" type="ORF">H6P81_018408</name>
</gene>
<sequence>MDMDYSTEEDSEFSDSDVETFGARFYEQLKKDPQKVKISDISFRCPYCQGKKKKEYPYKDLLQHASGVGQSSTRKSSERAKHLALAKFLREDLGEGRAAEKAGVMQEKPSAPRNDELYVYPWMGILVNVPTEIGKDGKRVGASGSKLRDKFCKCNPVRVIPLWNYHGHTGAAIVEFRKDWSGFSDGVEFERSFAATQHGKKQWNQQKVDGLLYGWLARADDFNSSGSIGNHLRGAGDLKTITDLEEEGTRKTGKLVENLTNEIEAKTKKVKEWQCMYHEILSNRDSIVQKNNEERQQLRKEAIDHLHAAFRGIEKQRLELESKKQELESRSQELDKREAQNEYERKKLADEKEKNVASNISLEKASMEQQKADESFLRLVEEQKRAKQQVLDAMINLEKRLDIKQKLELDIEQLKGKLLVMECMEGVDASASTKMETMKKELEEKEGEMKDLEELNQVLIIKERRSNDELQEARKELINGLREMLNSSRTTIGLKSMGEIEQKPFQDACMSQFGRDEGEFKSAELLSLWQEHIKDPEWHPFKRVVVNEKSEELKEVVNEEDEKLKNLREEWGEEVFGAVATALLEINEYNPSGRYMVSELWNIKDNRKATLKEVIQYIFKQWKTHKRKRAG</sequence>
<feature type="domain" description="XS" evidence="5">
    <location>
        <begin position="115"/>
        <end position="224"/>
    </location>
</feature>
<feature type="domain" description="Zinc finger-XS" evidence="7">
    <location>
        <begin position="45"/>
        <end position="86"/>
    </location>
</feature>
<evidence type="ECO:0000313" key="8">
    <source>
        <dbReference type="EMBL" id="KAG9442554.1"/>
    </source>
</evidence>
<evidence type="ECO:0000259" key="7">
    <source>
        <dbReference type="Pfam" id="PF03470"/>
    </source>
</evidence>
<proteinExistence type="predicted"/>
<dbReference type="CDD" id="cd12266">
    <property type="entry name" value="RRM_like_XS"/>
    <property type="match status" value="1"/>
</dbReference>
<keyword evidence="1 3" id="KW-0175">Coiled coil</keyword>
<evidence type="ECO:0000313" key="9">
    <source>
        <dbReference type="Proteomes" id="UP000825729"/>
    </source>
</evidence>
<dbReference type="AlphaFoldDB" id="A0AAV7E2W3"/>
<dbReference type="InterPro" id="IPR045177">
    <property type="entry name" value="FDM1-5/IDN2"/>
</dbReference>
<evidence type="ECO:0000256" key="4">
    <source>
        <dbReference type="SAM" id="MobiDB-lite"/>
    </source>
</evidence>
<keyword evidence="9" id="KW-1185">Reference proteome</keyword>
<dbReference type="Pfam" id="PF03468">
    <property type="entry name" value="XS"/>
    <property type="match status" value="1"/>
</dbReference>
<feature type="region of interest" description="Disordered" evidence="4">
    <location>
        <begin position="324"/>
        <end position="367"/>
    </location>
</feature>
<protein>
    <submittedName>
        <fullName evidence="8">Uncharacterized protein</fullName>
    </submittedName>
</protein>
<comment type="caution">
    <text evidence="8">The sequence shown here is derived from an EMBL/GenBank/DDBJ whole genome shotgun (WGS) entry which is preliminary data.</text>
</comment>
<feature type="coiled-coil region" evidence="3">
    <location>
        <begin position="380"/>
        <end position="487"/>
    </location>
</feature>
<feature type="compositionally biased region" description="Basic and acidic residues" evidence="4">
    <location>
        <begin position="324"/>
        <end position="355"/>
    </location>
</feature>
<dbReference type="EMBL" id="JAINDJ010000007">
    <property type="protein sequence ID" value="KAG9442554.1"/>
    <property type="molecule type" value="Genomic_DNA"/>
</dbReference>
<dbReference type="PANTHER" id="PTHR21596:SF3">
    <property type="entry name" value="FACTOR OF DNA METHYLATION 1-RELATED"/>
    <property type="match status" value="1"/>
</dbReference>
<organism evidence="8 9">
    <name type="scientific">Aristolochia fimbriata</name>
    <name type="common">White veined hardy Dutchman's pipe vine</name>
    <dbReference type="NCBI Taxonomy" id="158543"/>
    <lineage>
        <taxon>Eukaryota</taxon>
        <taxon>Viridiplantae</taxon>
        <taxon>Streptophyta</taxon>
        <taxon>Embryophyta</taxon>
        <taxon>Tracheophyta</taxon>
        <taxon>Spermatophyta</taxon>
        <taxon>Magnoliopsida</taxon>
        <taxon>Magnoliidae</taxon>
        <taxon>Piperales</taxon>
        <taxon>Aristolochiaceae</taxon>
        <taxon>Aristolochia</taxon>
    </lineage>
</organism>
<dbReference type="InterPro" id="IPR005379">
    <property type="entry name" value="FDM1-5/IDN2_XH"/>
</dbReference>
<evidence type="ECO:0000256" key="2">
    <source>
        <dbReference type="ARBA" id="ARBA00023158"/>
    </source>
</evidence>
<name>A0AAV7E2W3_ARIFI</name>
<evidence type="ECO:0000256" key="3">
    <source>
        <dbReference type="SAM" id="Coils"/>
    </source>
</evidence>
<dbReference type="InterPro" id="IPR005381">
    <property type="entry name" value="Znf-XS_domain"/>
</dbReference>
<dbReference type="Pfam" id="PF03470">
    <property type="entry name" value="zf-XS"/>
    <property type="match status" value="1"/>
</dbReference>
<dbReference type="Proteomes" id="UP000825729">
    <property type="component" value="Unassembled WGS sequence"/>
</dbReference>
<dbReference type="Gene3D" id="3.30.70.2890">
    <property type="entry name" value="XS domain"/>
    <property type="match status" value="1"/>
</dbReference>
<dbReference type="InterPro" id="IPR038588">
    <property type="entry name" value="XS_domain_sf"/>
</dbReference>
<dbReference type="Pfam" id="PF03469">
    <property type="entry name" value="XH"/>
    <property type="match status" value="1"/>
</dbReference>
<dbReference type="GO" id="GO:0080188">
    <property type="term" value="P:gene silencing by siRNA-directed DNA methylation"/>
    <property type="evidence" value="ECO:0007669"/>
    <property type="project" value="InterPro"/>
</dbReference>